<feature type="coiled-coil region" evidence="3">
    <location>
        <begin position="897"/>
        <end position="924"/>
    </location>
</feature>
<dbReference type="FunCoup" id="A0A409VDY1">
    <property type="interactions" value="40"/>
</dbReference>
<comment type="subcellular location">
    <subcellularLocation>
        <location evidence="1">Nucleus</location>
    </subcellularLocation>
</comment>
<dbReference type="Pfam" id="PF12157">
    <property type="entry name" value="DUF3591"/>
    <property type="match status" value="1"/>
</dbReference>
<name>A0A409VDY1_9AGAR</name>
<comment type="caution">
    <text evidence="6">The sequence shown here is derived from an EMBL/GenBank/DDBJ whole genome shotgun (WGS) entry which is preliminary data.</text>
</comment>
<feature type="region of interest" description="Disordered" evidence="4">
    <location>
        <begin position="997"/>
        <end position="1036"/>
    </location>
</feature>
<evidence type="ECO:0000256" key="4">
    <source>
        <dbReference type="SAM" id="MobiDB-lite"/>
    </source>
</evidence>
<dbReference type="InterPro" id="IPR022591">
    <property type="entry name" value="TAF1_HAT_dom"/>
</dbReference>
<dbReference type="PANTHER" id="PTHR13900">
    <property type="entry name" value="TRANSCRIPTION INITIATION FACTOR TFIID"/>
    <property type="match status" value="1"/>
</dbReference>
<dbReference type="GO" id="GO:0017025">
    <property type="term" value="F:TBP-class protein binding"/>
    <property type="evidence" value="ECO:0007669"/>
    <property type="project" value="InterPro"/>
</dbReference>
<keyword evidence="2" id="KW-0539">Nucleus</keyword>
<evidence type="ECO:0000259" key="5">
    <source>
        <dbReference type="Pfam" id="PF12157"/>
    </source>
</evidence>
<dbReference type="Proteomes" id="UP000284706">
    <property type="component" value="Unassembled WGS sequence"/>
</dbReference>
<feature type="region of interest" description="Disordered" evidence="4">
    <location>
        <begin position="55"/>
        <end position="100"/>
    </location>
</feature>
<gene>
    <name evidence="6" type="ORF">CVT26_002054</name>
</gene>
<dbReference type="OrthoDB" id="5752at2759"/>
<proteinExistence type="predicted"/>
<feature type="compositionally biased region" description="Polar residues" evidence="4">
    <location>
        <begin position="797"/>
        <end position="813"/>
    </location>
</feature>
<keyword evidence="3" id="KW-0175">Coiled coil</keyword>
<dbReference type="STRING" id="231916.A0A409VDY1"/>
<evidence type="ECO:0000256" key="1">
    <source>
        <dbReference type="ARBA" id="ARBA00004123"/>
    </source>
</evidence>
<dbReference type="GO" id="GO:0004402">
    <property type="term" value="F:histone acetyltransferase activity"/>
    <property type="evidence" value="ECO:0007669"/>
    <property type="project" value="InterPro"/>
</dbReference>
<feature type="compositionally biased region" description="Low complexity" evidence="4">
    <location>
        <begin position="965"/>
        <end position="974"/>
    </location>
</feature>
<feature type="region of interest" description="Disordered" evidence="4">
    <location>
        <begin position="776"/>
        <end position="821"/>
    </location>
</feature>
<feature type="domain" description="Transcription initiation factor TFIID subunit 1 histone acetyltransferase" evidence="5">
    <location>
        <begin position="319"/>
        <end position="773"/>
    </location>
</feature>
<keyword evidence="7" id="KW-1185">Reference proteome</keyword>
<protein>
    <recommendedName>
        <fullName evidence="5">Transcription initiation factor TFIID subunit 1 histone acetyltransferase domain-containing protein</fullName>
    </recommendedName>
</protein>
<reference evidence="6 7" key="1">
    <citation type="journal article" date="2018" name="Evol. Lett.">
        <title>Horizontal gene cluster transfer increased hallucinogenic mushroom diversity.</title>
        <authorList>
            <person name="Reynolds H.T."/>
            <person name="Vijayakumar V."/>
            <person name="Gluck-Thaler E."/>
            <person name="Korotkin H.B."/>
            <person name="Matheny P.B."/>
            <person name="Slot J.C."/>
        </authorList>
    </citation>
    <scope>NUCLEOTIDE SEQUENCE [LARGE SCALE GENOMIC DNA]</scope>
    <source>
        <strain evidence="6 7">SRW20</strain>
    </source>
</reference>
<organism evidence="6 7">
    <name type="scientific">Gymnopilus dilepis</name>
    <dbReference type="NCBI Taxonomy" id="231916"/>
    <lineage>
        <taxon>Eukaryota</taxon>
        <taxon>Fungi</taxon>
        <taxon>Dikarya</taxon>
        <taxon>Basidiomycota</taxon>
        <taxon>Agaricomycotina</taxon>
        <taxon>Agaricomycetes</taxon>
        <taxon>Agaricomycetidae</taxon>
        <taxon>Agaricales</taxon>
        <taxon>Agaricineae</taxon>
        <taxon>Hymenogastraceae</taxon>
        <taxon>Gymnopilus</taxon>
    </lineage>
</organism>
<feature type="compositionally biased region" description="Basic and acidic residues" evidence="4">
    <location>
        <begin position="776"/>
        <end position="791"/>
    </location>
</feature>
<dbReference type="GO" id="GO:0051123">
    <property type="term" value="P:RNA polymerase II preinitiation complex assembly"/>
    <property type="evidence" value="ECO:0007669"/>
    <property type="project" value="TreeGrafter"/>
</dbReference>
<evidence type="ECO:0000313" key="7">
    <source>
        <dbReference type="Proteomes" id="UP000284706"/>
    </source>
</evidence>
<dbReference type="EMBL" id="NHYE01005666">
    <property type="protein sequence ID" value="PPQ64515.1"/>
    <property type="molecule type" value="Genomic_DNA"/>
</dbReference>
<sequence>MSAQEENDAISALTGFSISHVLGDLALPADDSLSSRLGISGTSALDRTQIYNEKWDDDDIVGPEQGEDWEDEIDREMREEEESDGTSVKQEAQSPGVRRKEKRTRIIKRLVERPKTVYERFPAFEKDKILDFSELFKGYAVRKSRLSKRPYQVETIYPRKKENPKGFLDAVVGDAKRQVESKRVEEEISSGNVESDLRKALEDRENTDLPVHMPLGDRTFDLVLLSNWEDQIVYEPEQNHNLPALPPAQENNLTTPINKSLESGAWTQSIIWSPHAPFRDFTQLEFNHEDDIIPEERSAETVRPRKRLRPEGGQVKDKFNLSNDHFYEVAKDGGKHRVRQTFGQLVVEHAYPAQKLQLPFYKTRLSKQEARSFHRPALQFPSNIELRFSKVRTAKKKKDKAGRKLSKGGNVGETLRKTSDLSLRDTSNFVLWEYSEEHPPIIPNFGMGSVLVNYYRKKDEKDEHVPKGDLGFPFVLEPQDESPFMKFGYVYPGQTIPALYNNLIRAPLFRHKPYPTDFLVVRSTIKGETKYYLREIKNLFVVGQTYPVTEVPGPHSRKITNTIKYRLQIIAFKLLKKSQGERLKISRLMKYFPDQNELQMRQRLKEFMEYHRRGPHQGFWRLKPNWPIPSDAEMLKMVTPEQVVLTESMQVGQRHLQDSGYSLADVAESDESNLSIEQQLAPWITTKNFLFATQAKAMLRLHGEGDPTGRGEAFSFIRISMKDIFVKAGEDYDQKMAEAENRPKSAHRYNVAEQQLIYKSEIERIWKAQFDSLSRKDEPQLTDQEKEESKKVPPTSVPSGPSAQPSPGYSRASSIDREREGSVGIADNKTVLRIKRLVSFRVLLRLDNFVTQPKQVEGVWKTEIVRDPAVIKAYVRSRQAIEEEQTLADSLAPTGDADKDKRAKKRLEEEIARMKKNQERRLHRKNAKIIKEGGVPMQLNRPVKPDTTAKTNRKCPRWAEFNSGTAPTTPSVSSPQPPAALPNMGFNRATSNVFGHPAAVPSPLATSPPMSAMDDDVIPSTPSGSAPKIKLTLKRT</sequence>
<evidence type="ECO:0000256" key="2">
    <source>
        <dbReference type="ARBA" id="ARBA00023242"/>
    </source>
</evidence>
<dbReference type="GO" id="GO:0016251">
    <property type="term" value="F:RNA polymerase II general transcription initiation factor activity"/>
    <property type="evidence" value="ECO:0007669"/>
    <property type="project" value="InterPro"/>
</dbReference>
<feature type="compositionally biased region" description="Acidic residues" evidence="4">
    <location>
        <begin position="55"/>
        <end position="84"/>
    </location>
</feature>
<evidence type="ECO:0000313" key="6">
    <source>
        <dbReference type="EMBL" id="PPQ64515.1"/>
    </source>
</evidence>
<dbReference type="InterPro" id="IPR040240">
    <property type="entry name" value="TAF1"/>
</dbReference>
<dbReference type="GO" id="GO:0005669">
    <property type="term" value="C:transcription factor TFIID complex"/>
    <property type="evidence" value="ECO:0007669"/>
    <property type="project" value="InterPro"/>
</dbReference>
<dbReference type="PANTHER" id="PTHR13900:SF0">
    <property type="entry name" value="TRANSCRIPTION INITIATION FACTOR TFIID SUBUNIT 1"/>
    <property type="match status" value="1"/>
</dbReference>
<feature type="region of interest" description="Disordered" evidence="4">
    <location>
        <begin position="960"/>
        <end position="979"/>
    </location>
</feature>
<dbReference type="InParanoid" id="A0A409VDY1"/>
<dbReference type="AlphaFoldDB" id="A0A409VDY1"/>
<evidence type="ECO:0000256" key="3">
    <source>
        <dbReference type="SAM" id="Coils"/>
    </source>
</evidence>
<accession>A0A409VDY1</accession>